<dbReference type="PANTHER" id="PTHR43833:SF7">
    <property type="entry name" value="KTR SYSTEM POTASSIUM UPTAKE PROTEIN C"/>
    <property type="match status" value="1"/>
</dbReference>
<dbReference type="Pfam" id="PF02254">
    <property type="entry name" value="TrkA_N"/>
    <property type="match status" value="1"/>
</dbReference>
<accession>A0A9D1JY73</accession>
<evidence type="ECO:0000259" key="1">
    <source>
        <dbReference type="PROSITE" id="PS51201"/>
    </source>
</evidence>
<protein>
    <submittedName>
        <fullName evidence="3">TrkA family potassium uptake protein</fullName>
    </submittedName>
</protein>
<dbReference type="InterPro" id="IPR050721">
    <property type="entry name" value="Trk_Ktr_HKT_K-transport"/>
</dbReference>
<comment type="caution">
    <text evidence="3">The sequence shown here is derived from an EMBL/GenBank/DDBJ whole genome shotgun (WGS) entry which is preliminary data.</text>
</comment>
<evidence type="ECO:0000313" key="3">
    <source>
        <dbReference type="EMBL" id="HIS73718.1"/>
    </source>
</evidence>
<dbReference type="PROSITE" id="PS51202">
    <property type="entry name" value="RCK_C"/>
    <property type="match status" value="1"/>
</dbReference>
<reference evidence="3" key="2">
    <citation type="journal article" date="2021" name="PeerJ">
        <title>Extensive microbial diversity within the chicken gut microbiome revealed by metagenomics and culture.</title>
        <authorList>
            <person name="Gilroy R."/>
            <person name="Ravi A."/>
            <person name="Getino M."/>
            <person name="Pursley I."/>
            <person name="Horton D.L."/>
            <person name="Alikhan N.F."/>
            <person name="Baker D."/>
            <person name="Gharbi K."/>
            <person name="Hall N."/>
            <person name="Watson M."/>
            <person name="Adriaenssens E.M."/>
            <person name="Foster-Nyarko E."/>
            <person name="Jarju S."/>
            <person name="Secka A."/>
            <person name="Antonio M."/>
            <person name="Oren A."/>
            <person name="Chaudhuri R.R."/>
            <person name="La Ragione R."/>
            <person name="Hildebrand F."/>
            <person name="Pallen M.J."/>
        </authorList>
    </citation>
    <scope>NUCLEOTIDE SEQUENCE</scope>
    <source>
        <strain evidence="3">CHK152-2871</strain>
    </source>
</reference>
<dbReference type="Gene3D" id="3.40.50.720">
    <property type="entry name" value="NAD(P)-binding Rossmann-like Domain"/>
    <property type="match status" value="1"/>
</dbReference>
<evidence type="ECO:0000313" key="4">
    <source>
        <dbReference type="Proteomes" id="UP000886865"/>
    </source>
</evidence>
<dbReference type="GO" id="GO:0008324">
    <property type="term" value="F:monoatomic cation transmembrane transporter activity"/>
    <property type="evidence" value="ECO:0007669"/>
    <property type="project" value="InterPro"/>
</dbReference>
<organism evidence="3 4">
    <name type="scientific">Candidatus Galligastranaerophilus intestinavium</name>
    <dbReference type="NCBI Taxonomy" id="2840836"/>
    <lineage>
        <taxon>Bacteria</taxon>
        <taxon>Candidatus Galligastranaerophilus</taxon>
    </lineage>
</organism>
<dbReference type="InterPro" id="IPR003148">
    <property type="entry name" value="RCK_N"/>
</dbReference>
<dbReference type="SUPFAM" id="SSF116726">
    <property type="entry name" value="TrkA C-terminal domain-like"/>
    <property type="match status" value="1"/>
</dbReference>
<dbReference type="InterPro" id="IPR036291">
    <property type="entry name" value="NAD(P)-bd_dom_sf"/>
</dbReference>
<dbReference type="Gene3D" id="3.30.70.1450">
    <property type="entry name" value="Regulator of K+ conductance, C-terminal domain"/>
    <property type="match status" value="1"/>
</dbReference>
<dbReference type="EMBL" id="DVJQ01000014">
    <property type="protein sequence ID" value="HIS73718.1"/>
    <property type="molecule type" value="Genomic_DNA"/>
</dbReference>
<dbReference type="PANTHER" id="PTHR43833">
    <property type="entry name" value="POTASSIUM CHANNEL PROTEIN 2-RELATED-RELATED"/>
    <property type="match status" value="1"/>
</dbReference>
<proteinExistence type="predicted"/>
<gene>
    <name evidence="3" type="ORF">IAA86_01695</name>
</gene>
<dbReference type="Pfam" id="PF02080">
    <property type="entry name" value="TrkA_C"/>
    <property type="match status" value="1"/>
</dbReference>
<feature type="domain" description="RCK C-terminal" evidence="2">
    <location>
        <begin position="134"/>
        <end position="215"/>
    </location>
</feature>
<reference evidence="3" key="1">
    <citation type="submission" date="2020-10" db="EMBL/GenBank/DDBJ databases">
        <authorList>
            <person name="Gilroy R."/>
        </authorList>
    </citation>
    <scope>NUCLEOTIDE SEQUENCE</scope>
    <source>
        <strain evidence="3">CHK152-2871</strain>
    </source>
</reference>
<dbReference type="InterPro" id="IPR006037">
    <property type="entry name" value="RCK_C"/>
</dbReference>
<sequence length="215" mass="23621">MSTQVLIIGLGQFGMSLARTLSEKGAEVIAADSDKELVEEAASFLDDAICLDATDETAMARLCPKERDVVICAIGAREPSILTTAILKQMGCENIIARATDKIHERILKAVGAKNVINPDAEYGKKFAYKILFQNIINDETSENIQLLEINVQPFMEGKNLIELALPNKYGIIVAAIKKGNKLTRPFPNEILDTKDKLLLVCTEDAIAKMIEENK</sequence>
<dbReference type="SUPFAM" id="SSF51735">
    <property type="entry name" value="NAD(P)-binding Rossmann-fold domains"/>
    <property type="match status" value="1"/>
</dbReference>
<dbReference type="AlphaFoldDB" id="A0A9D1JY73"/>
<feature type="domain" description="RCK N-terminal" evidence="1">
    <location>
        <begin position="2"/>
        <end position="118"/>
    </location>
</feature>
<dbReference type="InterPro" id="IPR036721">
    <property type="entry name" value="RCK_C_sf"/>
</dbReference>
<evidence type="ECO:0000259" key="2">
    <source>
        <dbReference type="PROSITE" id="PS51202"/>
    </source>
</evidence>
<dbReference type="PROSITE" id="PS51201">
    <property type="entry name" value="RCK_N"/>
    <property type="match status" value="1"/>
</dbReference>
<name>A0A9D1JY73_9BACT</name>
<dbReference type="Proteomes" id="UP000886865">
    <property type="component" value="Unassembled WGS sequence"/>
</dbReference>
<dbReference type="GO" id="GO:0006813">
    <property type="term" value="P:potassium ion transport"/>
    <property type="evidence" value="ECO:0007669"/>
    <property type="project" value="InterPro"/>
</dbReference>